<name>A0A1Q9AV04_9HYPH</name>
<dbReference type="EMBL" id="MKIP01000053">
    <property type="protein sequence ID" value="OLP59280.1"/>
    <property type="molecule type" value="Genomic_DNA"/>
</dbReference>
<organism evidence="1 2">
    <name type="scientific">Xaviernesmea oryzae</name>
    <dbReference type="NCBI Taxonomy" id="464029"/>
    <lineage>
        <taxon>Bacteria</taxon>
        <taxon>Pseudomonadati</taxon>
        <taxon>Pseudomonadota</taxon>
        <taxon>Alphaproteobacteria</taxon>
        <taxon>Hyphomicrobiales</taxon>
        <taxon>Rhizobiaceae</taxon>
        <taxon>Rhizobium/Agrobacterium group</taxon>
        <taxon>Xaviernesmea</taxon>
    </lineage>
</organism>
<dbReference type="AlphaFoldDB" id="A0A1Q9AV04"/>
<keyword evidence="2" id="KW-1185">Reference proteome</keyword>
<proteinExistence type="predicted"/>
<accession>A0A1Q9AV04</accession>
<comment type="caution">
    <text evidence="1">The sequence shown here is derived from an EMBL/GenBank/DDBJ whole genome shotgun (WGS) entry which is preliminary data.</text>
</comment>
<evidence type="ECO:0000313" key="1">
    <source>
        <dbReference type="EMBL" id="OLP59280.1"/>
    </source>
</evidence>
<dbReference type="RefSeq" id="WP_075628621.1">
    <property type="nucleotide sequence ID" value="NZ_FOAM01000004.1"/>
</dbReference>
<evidence type="ECO:0000313" key="2">
    <source>
        <dbReference type="Proteomes" id="UP000186364"/>
    </source>
</evidence>
<reference evidence="1 2" key="1">
    <citation type="submission" date="2016-09" db="EMBL/GenBank/DDBJ databases">
        <title>Rhizobium sp. nov., a novel species isolated from the rice rhizosphere.</title>
        <authorList>
            <person name="Zhao J."/>
            <person name="Zhang X."/>
        </authorList>
    </citation>
    <scope>NUCLEOTIDE SEQUENCE [LARGE SCALE GENOMIC DNA]</scope>
    <source>
        <strain evidence="1 2">1.7048</strain>
    </source>
</reference>
<gene>
    <name evidence="1" type="ORF">BJF93_05195</name>
</gene>
<sequence>MLMAVALFTGLSYVVIKSSRSGAPGVREKDMLNAASLLDFTSQIRVAVSRLKVLNGVRITDIKFNNDVYQQHNGTMNFSPMGNPADPRLYVFHSNGGGVPPRTFEDLSAPCPACTGGALTKPGHIRLQWTNIPDVGTAISDPAIFLVSLKKDVCSAVNKRLGVSGIPVIATIFYSDYPGAAFFPVLQAVTGSDAAKIRGRSEFCFSDSQRSRYIFVSVIDQY</sequence>
<protein>
    <submittedName>
        <fullName evidence="1">Uncharacterized protein</fullName>
    </submittedName>
</protein>
<dbReference type="Proteomes" id="UP000186364">
    <property type="component" value="Unassembled WGS sequence"/>
</dbReference>